<sequence length="112" mass="12106">MSKKQTIALTGIALVGTLFLIERATSSVTLIPANVVSVAQIPANDGPDQWTVTFELSSRDVFETQPRYVRPDLSLGDPICVAARARSWATTRYDLTGQTSCWIGAVTPLRGP</sequence>
<accession>A0A420DMX0</accession>
<dbReference type="EMBL" id="RAQK01000001">
    <property type="protein sequence ID" value="RKE95528.1"/>
    <property type="molecule type" value="Genomic_DNA"/>
</dbReference>
<keyword evidence="2" id="KW-1185">Reference proteome</keyword>
<evidence type="ECO:0000313" key="1">
    <source>
        <dbReference type="EMBL" id="RKE95528.1"/>
    </source>
</evidence>
<dbReference type="RefSeq" id="WP_025062490.1">
    <property type="nucleotide sequence ID" value="NZ_RAQK01000001.1"/>
</dbReference>
<comment type="caution">
    <text evidence="1">The sequence shown here is derived from an EMBL/GenBank/DDBJ whole genome shotgun (WGS) entry which is preliminary data.</text>
</comment>
<evidence type="ECO:0000313" key="2">
    <source>
        <dbReference type="Proteomes" id="UP000284407"/>
    </source>
</evidence>
<dbReference type="STRING" id="1443111.Z949_2017"/>
<dbReference type="Proteomes" id="UP000284407">
    <property type="component" value="Unassembled WGS sequence"/>
</dbReference>
<protein>
    <submittedName>
        <fullName evidence="1">Uncharacterized protein</fullName>
    </submittedName>
</protein>
<dbReference type="AlphaFoldDB" id="A0A420DMX0"/>
<proteinExistence type="predicted"/>
<organism evidence="1 2">
    <name type="scientific">Sulfitobacter guttiformis</name>
    <dbReference type="NCBI Taxonomy" id="74349"/>
    <lineage>
        <taxon>Bacteria</taxon>
        <taxon>Pseudomonadati</taxon>
        <taxon>Pseudomonadota</taxon>
        <taxon>Alphaproteobacteria</taxon>
        <taxon>Rhodobacterales</taxon>
        <taxon>Roseobacteraceae</taxon>
        <taxon>Sulfitobacter</taxon>
    </lineage>
</organism>
<gene>
    <name evidence="1" type="ORF">C8N30_0063</name>
</gene>
<reference evidence="1 2" key="1">
    <citation type="submission" date="2018-09" db="EMBL/GenBank/DDBJ databases">
        <title>Genomic Encyclopedia of Archaeal and Bacterial Type Strains, Phase II (KMG-II): from individual species to whole genera.</title>
        <authorList>
            <person name="Goeker M."/>
        </authorList>
    </citation>
    <scope>NUCLEOTIDE SEQUENCE [LARGE SCALE GENOMIC DNA]</scope>
    <source>
        <strain evidence="1 2">DSM 11458</strain>
    </source>
</reference>
<name>A0A420DMX0_9RHOB</name>